<reference evidence="2" key="1">
    <citation type="submission" date="2020-11" db="EMBL/GenBank/DDBJ databases">
        <authorList>
            <person name="Tran Van P."/>
        </authorList>
    </citation>
    <scope>NUCLEOTIDE SEQUENCE</scope>
</reference>
<dbReference type="InterPro" id="IPR046939">
    <property type="entry name" value="TPPII_C_sf"/>
</dbReference>
<dbReference type="EMBL" id="CAJPVJ010005734">
    <property type="protein sequence ID" value="CAG2169784.1"/>
    <property type="molecule type" value="Genomic_DNA"/>
</dbReference>
<dbReference type="AlphaFoldDB" id="A0A7R9M303"/>
<dbReference type="EMBL" id="OC920559">
    <property type="protein sequence ID" value="CAD7652597.1"/>
    <property type="molecule type" value="Genomic_DNA"/>
</dbReference>
<dbReference type="Gene3D" id="1.25.40.710">
    <property type="match status" value="1"/>
</dbReference>
<evidence type="ECO:0000256" key="1">
    <source>
        <dbReference type="SAM" id="MobiDB-lite"/>
    </source>
</evidence>
<organism evidence="2">
    <name type="scientific">Oppiella nova</name>
    <dbReference type="NCBI Taxonomy" id="334625"/>
    <lineage>
        <taxon>Eukaryota</taxon>
        <taxon>Metazoa</taxon>
        <taxon>Ecdysozoa</taxon>
        <taxon>Arthropoda</taxon>
        <taxon>Chelicerata</taxon>
        <taxon>Arachnida</taxon>
        <taxon>Acari</taxon>
        <taxon>Acariformes</taxon>
        <taxon>Sarcoptiformes</taxon>
        <taxon>Oribatida</taxon>
        <taxon>Brachypylina</taxon>
        <taxon>Oppioidea</taxon>
        <taxon>Oppiidae</taxon>
        <taxon>Oppiella</taxon>
    </lineage>
</organism>
<evidence type="ECO:0000313" key="3">
    <source>
        <dbReference type="Proteomes" id="UP000728032"/>
    </source>
</evidence>
<name>A0A7R9M303_9ACAR</name>
<accession>A0A7R9M303</accession>
<evidence type="ECO:0000313" key="2">
    <source>
        <dbReference type="EMBL" id="CAD7652597.1"/>
    </source>
</evidence>
<proteinExistence type="predicted"/>
<protein>
    <submittedName>
        <fullName evidence="2">Uncharacterized protein</fullName>
    </submittedName>
</protein>
<feature type="non-terminal residue" evidence="2">
    <location>
        <position position="1"/>
    </location>
</feature>
<feature type="region of interest" description="Disordered" evidence="1">
    <location>
        <begin position="37"/>
        <end position="56"/>
    </location>
</feature>
<dbReference type="Proteomes" id="UP000728032">
    <property type="component" value="Unassembled WGS sequence"/>
</dbReference>
<dbReference type="OrthoDB" id="10256524at2759"/>
<gene>
    <name evidence="2" type="ORF">ONB1V03_LOCUS9258</name>
</gene>
<sequence>DADPQRTQHLSTQLNLANDVLDLIKVNDLIASLAVAKSEKKDTNNSTNNANNNAMKNLEKQKTTVLEALVKKGLAICDLIDAQNTVSTNGSKEPNATAVADSTASDAKLSPTVDQFISDANEVYAEICKLIDPYDQKVAKFTERHALLHQHFGRAVKLFGKLQENKATHEVELKTIEAFKQLNWTHLETSYKRSINVRFPKDYRLF</sequence>
<keyword evidence="3" id="KW-1185">Reference proteome</keyword>
<feature type="compositionally biased region" description="Low complexity" evidence="1">
    <location>
        <begin position="44"/>
        <end position="54"/>
    </location>
</feature>